<organism evidence="12 13">
    <name type="scientific">Aureobasidium melanogenum</name>
    <name type="common">Aureobasidium pullulans var. melanogenum</name>
    <dbReference type="NCBI Taxonomy" id="46634"/>
    <lineage>
        <taxon>Eukaryota</taxon>
        <taxon>Fungi</taxon>
        <taxon>Dikarya</taxon>
        <taxon>Ascomycota</taxon>
        <taxon>Pezizomycotina</taxon>
        <taxon>Dothideomycetes</taxon>
        <taxon>Dothideomycetidae</taxon>
        <taxon>Dothideales</taxon>
        <taxon>Saccotheciaceae</taxon>
        <taxon>Aureobasidium</taxon>
    </lineage>
</organism>
<dbReference type="PANTHER" id="PTHR11709">
    <property type="entry name" value="MULTI-COPPER OXIDASE"/>
    <property type="match status" value="1"/>
</dbReference>
<dbReference type="InterPro" id="IPR011706">
    <property type="entry name" value="Cu-oxidase_C"/>
</dbReference>
<dbReference type="Gene3D" id="2.60.40.420">
    <property type="entry name" value="Cupredoxins - blue copper proteins"/>
    <property type="match status" value="3"/>
</dbReference>
<dbReference type="InterPro" id="IPR033138">
    <property type="entry name" value="Cu_oxidase_CS"/>
</dbReference>
<comment type="similarity">
    <text evidence="2">Belongs to the multicopper oxidase family.</text>
</comment>
<dbReference type="AlphaFoldDB" id="A0A9P8G3C3"/>
<accession>A0A9P8G3C3</accession>
<dbReference type="InterPro" id="IPR008972">
    <property type="entry name" value="Cupredoxin"/>
</dbReference>
<proteinExistence type="inferred from homology"/>
<comment type="similarity">
    <text evidence="1">Belongs to the isochorismatase family.</text>
</comment>
<evidence type="ECO:0000313" key="12">
    <source>
        <dbReference type="EMBL" id="KAG9990851.1"/>
    </source>
</evidence>
<dbReference type="InterPro" id="IPR002355">
    <property type="entry name" value="Cu_oxidase_Cu_BS"/>
</dbReference>
<protein>
    <recommendedName>
        <fullName evidence="14">Laccase</fullName>
    </recommendedName>
</protein>
<keyword evidence="7" id="KW-0812">Transmembrane</keyword>
<dbReference type="InterPro" id="IPR036380">
    <property type="entry name" value="Isochorismatase-like_sf"/>
</dbReference>
<keyword evidence="13" id="KW-1185">Reference proteome</keyword>
<reference evidence="12" key="1">
    <citation type="journal article" date="2021" name="J Fungi (Basel)">
        <title>Virulence traits and population genomics of the black yeast Aureobasidium melanogenum.</title>
        <authorList>
            <person name="Cernosa A."/>
            <person name="Sun X."/>
            <person name="Gostincar C."/>
            <person name="Fang C."/>
            <person name="Gunde-Cimerman N."/>
            <person name="Song Z."/>
        </authorList>
    </citation>
    <scope>NUCLEOTIDE SEQUENCE</scope>
    <source>
        <strain evidence="12">EXF-9298</strain>
    </source>
</reference>
<keyword evidence="5" id="KW-0186">Copper</keyword>
<feature type="domain" description="Plastocyanin-like" evidence="11">
    <location>
        <begin position="101"/>
        <end position="212"/>
    </location>
</feature>
<feature type="domain" description="Plastocyanin-like" evidence="10">
    <location>
        <begin position="452"/>
        <end position="589"/>
    </location>
</feature>
<evidence type="ECO:0000256" key="5">
    <source>
        <dbReference type="ARBA" id="ARBA00023008"/>
    </source>
</evidence>
<dbReference type="SUPFAM" id="SSF49503">
    <property type="entry name" value="Cupredoxins"/>
    <property type="match status" value="3"/>
</dbReference>
<feature type="transmembrane region" description="Helical" evidence="7">
    <location>
        <begin position="12"/>
        <end position="31"/>
    </location>
</feature>
<dbReference type="Pfam" id="PF00394">
    <property type="entry name" value="Cu-oxidase"/>
    <property type="match status" value="1"/>
</dbReference>
<evidence type="ECO:0008006" key="14">
    <source>
        <dbReference type="Google" id="ProtNLM"/>
    </source>
</evidence>
<feature type="region of interest" description="Disordered" evidence="6">
    <location>
        <begin position="46"/>
        <end position="76"/>
    </location>
</feature>
<dbReference type="PROSITE" id="PS00079">
    <property type="entry name" value="MULTICOPPER_OXIDASE1"/>
    <property type="match status" value="1"/>
</dbReference>
<dbReference type="EMBL" id="JAHFXS010000015">
    <property type="protein sequence ID" value="KAG9990851.1"/>
    <property type="molecule type" value="Genomic_DNA"/>
</dbReference>
<dbReference type="Proteomes" id="UP000729357">
    <property type="component" value="Unassembled WGS sequence"/>
</dbReference>
<dbReference type="InterPro" id="IPR045087">
    <property type="entry name" value="Cu-oxidase_fam"/>
</dbReference>
<name>A0A9P8G3C3_AURME</name>
<gene>
    <name evidence="12" type="ORF">KCU98_g825</name>
</gene>
<evidence type="ECO:0000259" key="8">
    <source>
        <dbReference type="Pfam" id="PF00394"/>
    </source>
</evidence>
<keyword evidence="7" id="KW-0472">Membrane</keyword>
<dbReference type="Gene3D" id="3.40.50.850">
    <property type="entry name" value="Isochorismatase-like"/>
    <property type="match status" value="1"/>
</dbReference>
<dbReference type="SUPFAM" id="SSF52499">
    <property type="entry name" value="Isochorismatase-like hydrolases"/>
    <property type="match status" value="1"/>
</dbReference>
<keyword evidence="3" id="KW-0479">Metal-binding</keyword>
<keyword evidence="4" id="KW-0560">Oxidoreductase</keyword>
<dbReference type="InterPro" id="IPR000868">
    <property type="entry name" value="Isochorismatase-like_dom"/>
</dbReference>
<sequence length="800" mass="88886">MLGFSQDIGRVRHCMQIICILLILSVVFLFLDARFHWHPEIPKSFQTSNSTHNPSYGDAIPPPSSPLPTPTRLDTQLHPEDHATREPTILTHKWQITSAVQNPDGVEKLIYLINGKFPGPTIEARSGDRLLIEVENSLDESHTAIHWHGLRMRDANAMDGAVGVTQAPIAPGESFTYNFTIGPSEHGTFWYHAHDQVQRADGLYGGLVIHTPWSQSSRRSISSIVPEQLLLIGDWYHRSAQGVLATYMSSGSFGNEPVPDSLVLNGKGSYDCSMAVPARPVVCTSVERPSLSLPTAGRTRLRVVNVGSFAGVELNLPGHDMASSEVDGGHEITATKSTLGEKVIWPGQRTDFYVSPSSPEVNTLRLRITLSHENFKYANPALSTVHEFAIQQDLPTVNSRSGRGQAQRYSAQVDAQLEPVAREVNKTIVLYSKTLKLSHLANVPHGFINHTSWAPQSSPLITVNRSQWDNNQLVPHIPYNKSEPLWVDIVLNNLDEDSHSWHLHGYSFYVVASHSADFGWGSYNPYVDIEPSGGPLNLIDPPMRDTVYVPRRGYVILRFRADNPGIWMFHCHMLWHQASGMALALEVGDGSSQPLRYHSSAMSDKTALVVVDVQDGIANATDGVPNAEQIKQAIGSVLDLARQYNQNCTRAQNEKRRLEILFVRNDDKDPDDPLYRKKATWNLVFSPQQDVATERLVSKSDGDMFMSNPDLASSLRTEGITNLVFVGLQTDFCVRASILGAIASGFNAFDIKLLRGAHSTYDNATTGKSYMEIKEDVETQLESLGVCLQDWRDFVSEWRV</sequence>
<evidence type="ECO:0000256" key="3">
    <source>
        <dbReference type="ARBA" id="ARBA00022723"/>
    </source>
</evidence>
<dbReference type="CDD" id="cd13910">
    <property type="entry name" value="CuRO_3_MCO_like_4"/>
    <property type="match status" value="1"/>
</dbReference>
<dbReference type="Pfam" id="PF07732">
    <property type="entry name" value="Cu-oxidase_3"/>
    <property type="match status" value="1"/>
</dbReference>
<evidence type="ECO:0000313" key="13">
    <source>
        <dbReference type="Proteomes" id="UP000729357"/>
    </source>
</evidence>
<evidence type="ECO:0000259" key="10">
    <source>
        <dbReference type="Pfam" id="PF07731"/>
    </source>
</evidence>
<evidence type="ECO:0000259" key="9">
    <source>
        <dbReference type="Pfam" id="PF00857"/>
    </source>
</evidence>
<evidence type="ECO:0000256" key="2">
    <source>
        <dbReference type="ARBA" id="ARBA00010609"/>
    </source>
</evidence>
<dbReference type="GO" id="GO:0005507">
    <property type="term" value="F:copper ion binding"/>
    <property type="evidence" value="ECO:0007669"/>
    <property type="project" value="InterPro"/>
</dbReference>
<comment type="caution">
    <text evidence="12">The sequence shown here is derived from an EMBL/GenBank/DDBJ whole genome shotgun (WGS) entry which is preliminary data.</text>
</comment>
<dbReference type="Pfam" id="PF00857">
    <property type="entry name" value="Isochorismatase"/>
    <property type="match status" value="1"/>
</dbReference>
<feature type="compositionally biased region" description="Pro residues" evidence="6">
    <location>
        <begin position="60"/>
        <end position="69"/>
    </location>
</feature>
<evidence type="ECO:0000256" key="1">
    <source>
        <dbReference type="ARBA" id="ARBA00006336"/>
    </source>
</evidence>
<keyword evidence="7" id="KW-1133">Transmembrane helix</keyword>
<evidence type="ECO:0000256" key="7">
    <source>
        <dbReference type="SAM" id="Phobius"/>
    </source>
</evidence>
<dbReference type="PANTHER" id="PTHR11709:SF394">
    <property type="entry name" value="FI03373P-RELATED"/>
    <property type="match status" value="1"/>
</dbReference>
<reference evidence="12" key="2">
    <citation type="submission" date="2021-08" db="EMBL/GenBank/DDBJ databases">
        <authorList>
            <person name="Gostincar C."/>
            <person name="Sun X."/>
            <person name="Song Z."/>
            <person name="Gunde-Cimerman N."/>
        </authorList>
    </citation>
    <scope>NUCLEOTIDE SEQUENCE</scope>
    <source>
        <strain evidence="12">EXF-9298</strain>
    </source>
</reference>
<dbReference type="PROSITE" id="PS00080">
    <property type="entry name" value="MULTICOPPER_OXIDASE2"/>
    <property type="match status" value="1"/>
</dbReference>
<dbReference type="InterPro" id="IPR011707">
    <property type="entry name" value="Cu-oxidase-like_N"/>
</dbReference>
<dbReference type="InterPro" id="IPR001117">
    <property type="entry name" value="Cu-oxidase_2nd"/>
</dbReference>
<feature type="non-terminal residue" evidence="12">
    <location>
        <position position="800"/>
    </location>
</feature>
<evidence type="ECO:0000259" key="11">
    <source>
        <dbReference type="Pfam" id="PF07732"/>
    </source>
</evidence>
<feature type="domain" description="Plastocyanin-like" evidence="8">
    <location>
        <begin position="229"/>
        <end position="358"/>
    </location>
</feature>
<dbReference type="GO" id="GO:0016491">
    <property type="term" value="F:oxidoreductase activity"/>
    <property type="evidence" value="ECO:0007669"/>
    <property type="project" value="UniProtKB-KW"/>
</dbReference>
<evidence type="ECO:0000256" key="4">
    <source>
        <dbReference type="ARBA" id="ARBA00023002"/>
    </source>
</evidence>
<feature type="domain" description="Isochorismatase-like" evidence="9">
    <location>
        <begin position="606"/>
        <end position="749"/>
    </location>
</feature>
<dbReference type="Pfam" id="PF07731">
    <property type="entry name" value="Cu-oxidase_2"/>
    <property type="match status" value="1"/>
</dbReference>
<evidence type="ECO:0000256" key="6">
    <source>
        <dbReference type="SAM" id="MobiDB-lite"/>
    </source>
</evidence>